<feature type="transmembrane region" description="Helical" evidence="6">
    <location>
        <begin position="275"/>
        <end position="296"/>
    </location>
</feature>
<dbReference type="GO" id="GO:0005886">
    <property type="term" value="C:plasma membrane"/>
    <property type="evidence" value="ECO:0007669"/>
    <property type="project" value="UniProtKB-SubCell"/>
</dbReference>
<evidence type="ECO:0000313" key="9">
    <source>
        <dbReference type="Proteomes" id="UP000248132"/>
    </source>
</evidence>
<comment type="subcellular location">
    <subcellularLocation>
        <location evidence="1">Cell membrane</location>
        <topology evidence="1">Multi-pass membrane protein</topology>
    </subcellularLocation>
</comment>
<comment type="caution">
    <text evidence="8">The sequence shown here is derived from an EMBL/GenBank/DDBJ whole genome shotgun (WGS) entry which is preliminary data.</text>
</comment>
<evidence type="ECO:0000256" key="4">
    <source>
        <dbReference type="ARBA" id="ARBA00022989"/>
    </source>
</evidence>
<organism evidence="8 9">
    <name type="scientific">Ruminiclostridium sufflavum DSM 19573</name>
    <dbReference type="NCBI Taxonomy" id="1121337"/>
    <lineage>
        <taxon>Bacteria</taxon>
        <taxon>Bacillati</taxon>
        <taxon>Bacillota</taxon>
        <taxon>Clostridia</taxon>
        <taxon>Eubacteriales</taxon>
        <taxon>Oscillospiraceae</taxon>
        <taxon>Ruminiclostridium</taxon>
    </lineage>
</organism>
<feature type="transmembrane region" description="Helical" evidence="6">
    <location>
        <begin position="363"/>
        <end position="390"/>
    </location>
</feature>
<evidence type="ECO:0000256" key="6">
    <source>
        <dbReference type="SAM" id="Phobius"/>
    </source>
</evidence>
<dbReference type="EMBL" id="QKMR01000004">
    <property type="protein sequence ID" value="PYG89172.1"/>
    <property type="molecule type" value="Genomic_DNA"/>
</dbReference>
<dbReference type="AlphaFoldDB" id="A0A318XMT6"/>
<dbReference type="PANTHER" id="PTHR30287">
    <property type="entry name" value="MEMBRANE COMPONENT OF PREDICTED ABC SUPERFAMILY METABOLITE UPTAKE TRANSPORTER"/>
    <property type="match status" value="1"/>
</dbReference>
<keyword evidence="5 6" id="KW-0472">Membrane</keyword>
<proteinExistence type="predicted"/>
<evidence type="ECO:0000256" key="1">
    <source>
        <dbReference type="ARBA" id="ARBA00004651"/>
    </source>
</evidence>
<evidence type="ECO:0000256" key="2">
    <source>
        <dbReference type="ARBA" id="ARBA00022475"/>
    </source>
</evidence>
<feature type="transmembrane region" description="Helical" evidence="6">
    <location>
        <begin position="20"/>
        <end position="39"/>
    </location>
</feature>
<feature type="domain" description="ABC3 transporter permease C-terminal" evidence="7">
    <location>
        <begin position="640"/>
        <end position="752"/>
    </location>
</feature>
<gene>
    <name evidence="8" type="ORF">LY28_00995</name>
</gene>
<feature type="transmembrane region" description="Helical" evidence="6">
    <location>
        <begin position="436"/>
        <end position="461"/>
    </location>
</feature>
<feature type="transmembrane region" description="Helical" evidence="6">
    <location>
        <begin position="729"/>
        <end position="749"/>
    </location>
</feature>
<sequence>MNRILNKRIFRDLKKNLVRYAALFVLIVMGIFVITSMFGSADTIITRAKEYSRELRVEDGQFTTFMPLTADEKKEISSRDITFEENFFLDFTVGGDTTLRVFKNRKDINLVKLDEGSAAADKNQVVLEKLYAKKNSYKLGDSIKIGNENYKIVGIGTSPDYESPLANVYDTGTNSKLFGTAFVSEDGYEALKNSGLSKKTEEYLYSYTLGKSMDSDELKEYLKKNKVSPYGKEAIGTPLENVRIDNLTAFIKSDENARIGACSDNVAIKKKISQMAGVIVIILIAYIISVFITHSIEMESTIIGALYSLGTKKSTLLMHYIILPVVICLAGGLLGTVLSFTPVGIEKQMLSQASYYSIANMDIIFSPMVIVYGCVLPPVIAAIVNIIVIFKKLNVPALKLLRNERKVFSARKGIKLNNANFLSKFRVRQFLREIKIYVIVFAGIFISMLLLMESLTGFSFLNNMIDQNNRDIKYEYMYTCKIPDREVPAGGEEGFEKPFKKEIYGYNLTVNVMGIKKGNPYFDFDVKKGENQIAISSSVANKYGLKTGDDFVIKDELENKEYTLKISDVVQYSVALYAFMDIDSMRELLGKDKDYYNVVLSDKELDIDSSKLLAVTTRADIKETADIFMEKNMGMFVMVGAGATAMFFIVMYLMLKMMLDRSSFNISLAKVFGYKNKEIRKLYLDANLFTIIVSSAISIPLAKMIMGRMFPSMLANLAAGADVSFKPPLYILVVLIVVISYIIVNSLLIGRINRISHVQALKTRE</sequence>
<dbReference type="PANTHER" id="PTHR30287:SF2">
    <property type="entry name" value="BLL1001 PROTEIN"/>
    <property type="match status" value="1"/>
</dbReference>
<feature type="transmembrane region" description="Helical" evidence="6">
    <location>
        <begin position="682"/>
        <end position="702"/>
    </location>
</feature>
<dbReference type="OrthoDB" id="2934570at2"/>
<evidence type="ECO:0000259" key="7">
    <source>
        <dbReference type="Pfam" id="PF02687"/>
    </source>
</evidence>
<accession>A0A318XMT6</accession>
<dbReference type="Proteomes" id="UP000248132">
    <property type="component" value="Unassembled WGS sequence"/>
</dbReference>
<reference evidence="8 9" key="1">
    <citation type="submission" date="2018-06" db="EMBL/GenBank/DDBJ databases">
        <title>Genomic Encyclopedia of Type Strains, Phase I: the one thousand microbial genomes (KMG-I) project.</title>
        <authorList>
            <person name="Kyrpides N."/>
        </authorList>
    </citation>
    <scope>NUCLEOTIDE SEQUENCE [LARGE SCALE GENOMIC DNA]</scope>
    <source>
        <strain evidence="8 9">DSM 19573</strain>
    </source>
</reference>
<dbReference type="InterPro" id="IPR003838">
    <property type="entry name" value="ABC3_permease_C"/>
</dbReference>
<evidence type="ECO:0000256" key="5">
    <source>
        <dbReference type="ARBA" id="ARBA00023136"/>
    </source>
</evidence>
<dbReference type="RefSeq" id="WP_110461053.1">
    <property type="nucleotide sequence ID" value="NZ_QKMR01000004.1"/>
</dbReference>
<dbReference type="InterPro" id="IPR038766">
    <property type="entry name" value="Membrane_comp_ABC_pdt"/>
</dbReference>
<dbReference type="Pfam" id="PF02687">
    <property type="entry name" value="FtsX"/>
    <property type="match status" value="1"/>
</dbReference>
<keyword evidence="3 6" id="KW-0812">Transmembrane</keyword>
<keyword evidence="2" id="KW-1003">Cell membrane</keyword>
<feature type="transmembrane region" description="Helical" evidence="6">
    <location>
        <begin position="633"/>
        <end position="655"/>
    </location>
</feature>
<name>A0A318XMT6_9FIRM</name>
<keyword evidence="4 6" id="KW-1133">Transmembrane helix</keyword>
<feature type="transmembrane region" description="Helical" evidence="6">
    <location>
        <begin position="317"/>
        <end position="343"/>
    </location>
</feature>
<keyword evidence="9" id="KW-1185">Reference proteome</keyword>
<evidence type="ECO:0000256" key="3">
    <source>
        <dbReference type="ARBA" id="ARBA00022692"/>
    </source>
</evidence>
<evidence type="ECO:0000313" key="8">
    <source>
        <dbReference type="EMBL" id="PYG89172.1"/>
    </source>
</evidence>
<protein>
    <submittedName>
        <fullName evidence="8">Putative ABC transport system permease protein</fullName>
    </submittedName>
</protein>